<dbReference type="HOGENOM" id="CLU_3348518_0_0_0"/>
<name>D1AHB9_SEBTE</name>
<protein>
    <submittedName>
        <fullName evidence="1">Uncharacterized protein</fullName>
    </submittedName>
</protein>
<dbReference type="STRING" id="526218.Sterm_1287"/>
<dbReference type="Proteomes" id="UP000000845">
    <property type="component" value="Chromosome"/>
</dbReference>
<reference evidence="2" key="1">
    <citation type="submission" date="2009-09" db="EMBL/GenBank/DDBJ databases">
        <title>The complete chromosome of Sebaldella termitidis ATCC 33386.</title>
        <authorList>
            <consortium name="US DOE Joint Genome Institute (JGI-PGF)"/>
            <person name="Lucas S."/>
            <person name="Copeland A."/>
            <person name="Lapidus A."/>
            <person name="Glavina del Rio T."/>
            <person name="Dalin E."/>
            <person name="Tice H."/>
            <person name="Bruce D."/>
            <person name="Goodwin L."/>
            <person name="Pitluck S."/>
            <person name="Kyrpides N."/>
            <person name="Mavromatis K."/>
            <person name="Ivanova N."/>
            <person name="Mikhailova N."/>
            <person name="Sims D."/>
            <person name="Meincke L."/>
            <person name="Brettin T."/>
            <person name="Detter J.C."/>
            <person name="Han C."/>
            <person name="Larimer F."/>
            <person name="Land M."/>
            <person name="Hauser L."/>
            <person name="Markowitz V."/>
            <person name="Cheng J.F."/>
            <person name="Hugenholtz P."/>
            <person name="Woyke T."/>
            <person name="Wu D."/>
            <person name="Eisen J.A."/>
        </authorList>
    </citation>
    <scope>NUCLEOTIDE SEQUENCE [LARGE SCALE GENOMIC DNA]</scope>
    <source>
        <strain evidence="2">ATCC 33386 / NCTC 11300</strain>
    </source>
</reference>
<gene>
    <name evidence="1" type="ordered locus">Sterm_1287</name>
</gene>
<evidence type="ECO:0000313" key="1">
    <source>
        <dbReference type="EMBL" id="ACZ08153.1"/>
    </source>
</evidence>
<dbReference type="KEGG" id="str:Sterm_1287"/>
<proteinExistence type="predicted"/>
<keyword evidence="2" id="KW-1185">Reference proteome</keyword>
<sequence length="37" mass="4541">MEYALYDPKIEKYLEDNIKFVEEYDRSSEATFFNKLT</sequence>
<dbReference type="EMBL" id="CP001739">
    <property type="protein sequence ID" value="ACZ08153.1"/>
    <property type="molecule type" value="Genomic_DNA"/>
</dbReference>
<dbReference type="AlphaFoldDB" id="D1AHB9"/>
<evidence type="ECO:0000313" key="2">
    <source>
        <dbReference type="Proteomes" id="UP000000845"/>
    </source>
</evidence>
<accession>D1AHB9</accession>
<reference evidence="1 2" key="2">
    <citation type="journal article" date="2010" name="Stand. Genomic Sci.">
        <title>Complete genome sequence of Sebaldella termitidis type strain (NCTC 11300).</title>
        <authorList>
            <person name="Harmon-Smith M."/>
            <person name="Celia L."/>
            <person name="Chertkov O."/>
            <person name="Lapidus A."/>
            <person name="Copeland A."/>
            <person name="Glavina Del Rio T."/>
            <person name="Nolan M."/>
            <person name="Lucas S."/>
            <person name="Tice H."/>
            <person name="Cheng J.F."/>
            <person name="Han C."/>
            <person name="Detter J.C."/>
            <person name="Bruce D."/>
            <person name="Goodwin L."/>
            <person name="Pitluck S."/>
            <person name="Pati A."/>
            <person name="Liolios K."/>
            <person name="Ivanova N."/>
            <person name="Mavromatis K."/>
            <person name="Mikhailova N."/>
            <person name="Chen A."/>
            <person name="Palaniappan K."/>
            <person name="Land M."/>
            <person name="Hauser L."/>
            <person name="Chang Y.J."/>
            <person name="Jeffries C.D."/>
            <person name="Brettin T."/>
            <person name="Goker M."/>
            <person name="Beck B."/>
            <person name="Bristow J."/>
            <person name="Eisen J.A."/>
            <person name="Markowitz V."/>
            <person name="Hugenholtz P."/>
            <person name="Kyrpides N.C."/>
            <person name="Klenk H.P."/>
            <person name="Chen F."/>
        </authorList>
    </citation>
    <scope>NUCLEOTIDE SEQUENCE [LARGE SCALE GENOMIC DNA]</scope>
    <source>
        <strain evidence="2">ATCC 33386 / NCTC 11300</strain>
    </source>
</reference>
<organism evidence="1 2">
    <name type="scientific">Sebaldella termitidis (strain ATCC 33386 / NCTC 11300)</name>
    <dbReference type="NCBI Taxonomy" id="526218"/>
    <lineage>
        <taxon>Bacteria</taxon>
        <taxon>Fusobacteriati</taxon>
        <taxon>Fusobacteriota</taxon>
        <taxon>Fusobacteriia</taxon>
        <taxon>Fusobacteriales</taxon>
        <taxon>Leptotrichiaceae</taxon>
        <taxon>Sebaldella</taxon>
    </lineage>
</organism>